<organism evidence="2">
    <name type="scientific">hydrothermal vent metagenome</name>
    <dbReference type="NCBI Taxonomy" id="652676"/>
    <lineage>
        <taxon>unclassified sequences</taxon>
        <taxon>metagenomes</taxon>
        <taxon>ecological metagenomes</taxon>
    </lineage>
</organism>
<keyword evidence="1" id="KW-0812">Transmembrane</keyword>
<evidence type="ECO:0000313" key="2">
    <source>
        <dbReference type="EMBL" id="SFV68369.1"/>
    </source>
</evidence>
<keyword evidence="1" id="KW-1133">Transmembrane helix</keyword>
<name>A0A1W1CRI8_9ZZZZ</name>
<gene>
    <name evidence="2" type="ORF">MNB_SUP05-5-1010</name>
</gene>
<dbReference type="AlphaFoldDB" id="A0A1W1CRI8"/>
<dbReference type="PANTHER" id="PTHR31721:SF4">
    <property type="entry name" value="OS06G0710300 PROTEIN"/>
    <property type="match status" value="1"/>
</dbReference>
<dbReference type="Pfam" id="PF03350">
    <property type="entry name" value="UPF0114"/>
    <property type="match status" value="1"/>
</dbReference>
<dbReference type="EMBL" id="FPHJ01000061">
    <property type="protein sequence ID" value="SFV68369.1"/>
    <property type="molecule type" value="Genomic_DNA"/>
</dbReference>
<dbReference type="InterPro" id="IPR005134">
    <property type="entry name" value="UPF0114"/>
</dbReference>
<feature type="transmembrane region" description="Helical" evidence="1">
    <location>
        <begin position="15"/>
        <end position="44"/>
    </location>
</feature>
<accession>A0A1W1CRI8</accession>
<evidence type="ECO:0000256" key="1">
    <source>
        <dbReference type="SAM" id="Phobius"/>
    </source>
</evidence>
<proteinExistence type="predicted"/>
<protein>
    <submittedName>
        <fullName evidence="2">Membrane protein</fullName>
    </submittedName>
</protein>
<keyword evidence="1" id="KW-0472">Membrane</keyword>
<sequence>MLERFFERILWNSRFFVILAVVSSLLLSITMFVVGFIDVIKIIIHLGSNFDRIELIAHSVAAIDGFLLATILLIFSLGLYELFISKIDEAEESQHSSGVLMIKSLDDLKEKLAKVILMVLVVTFFESSLKMSFNTALELIYFAIGILFVSLALYFTNKKK</sequence>
<feature type="transmembrane region" description="Helical" evidence="1">
    <location>
        <begin position="56"/>
        <end position="80"/>
    </location>
</feature>
<reference evidence="2" key="1">
    <citation type="submission" date="2016-10" db="EMBL/GenBank/DDBJ databases">
        <authorList>
            <person name="de Groot N.N."/>
        </authorList>
    </citation>
    <scope>NUCLEOTIDE SEQUENCE</scope>
</reference>
<dbReference type="PANTHER" id="PTHR31721">
    <property type="entry name" value="OS06G0710300 PROTEIN"/>
    <property type="match status" value="1"/>
</dbReference>
<feature type="transmembrane region" description="Helical" evidence="1">
    <location>
        <begin position="139"/>
        <end position="156"/>
    </location>
</feature>
<dbReference type="PIRSF" id="PIRSF026509">
    <property type="entry name" value="UCP026509"/>
    <property type="match status" value="1"/>
</dbReference>